<dbReference type="EMBL" id="ACCL02000001">
    <property type="protein sequence ID" value="EET62657.1"/>
    <property type="molecule type" value="Genomic_DNA"/>
</dbReference>
<dbReference type="PANTHER" id="PTHR34986">
    <property type="entry name" value="EVOLVED BETA-GALACTOSIDASE SUBUNIT BETA"/>
    <property type="match status" value="1"/>
</dbReference>
<dbReference type="Gene3D" id="2.60.120.370">
    <property type="entry name" value="YhcH/YjgK/YiaL"/>
    <property type="match status" value="1"/>
</dbReference>
<dbReference type="GO" id="GO:0005829">
    <property type="term" value="C:cytosol"/>
    <property type="evidence" value="ECO:0007669"/>
    <property type="project" value="TreeGrafter"/>
</dbReference>
<dbReference type="NCBIfam" id="TIGR00022">
    <property type="entry name" value="YhcH/YjgK/YiaL family protein"/>
    <property type="match status" value="1"/>
</dbReference>
<dbReference type="Pfam" id="PF04074">
    <property type="entry name" value="DUF386"/>
    <property type="match status" value="1"/>
</dbReference>
<protein>
    <submittedName>
        <fullName evidence="1">YhcH/YjgK/YiaL family protein</fullName>
    </submittedName>
</protein>
<dbReference type="InterPro" id="IPR037012">
    <property type="entry name" value="NanQ/TabA/YiaL_sf"/>
</dbReference>
<dbReference type="PANTHER" id="PTHR34986:SF1">
    <property type="entry name" value="PROTEIN YIAL"/>
    <property type="match status" value="1"/>
</dbReference>
<organism evidence="1 2">
    <name type="scientific">Marvinbryantia formatexigens DSM 14469</name>
    <dbReference type="NCBI Taxonomy" id="478749"/>
    <lineage>
        <taxon>Bacteria</taxon>
        <taxon>Bacillati</taxon>
        <taxon>Bacillota</taxon>
        <taxon>Clostridia</taxon>
        <taxon>Lachnospirales</taxon>
        <taxon>Lachnospiraceae</taxon>
        <taxon>Marvinbryantia</taxon>
    </lineage>
</organism>
<evidence type="ECO:0000313" key="1">
    <source>
        <dbReference type="EMBL" id="EET62657.1"/>
    </source>
</evidence>
<keyword evidence="2" id="KW-1185">Reference proteome</keyword>
<accession>C6L8R8</accession>
<proteinExistence type="predicted"/>
<dbReference type="Proteomes" id="UP000005561">
    <property type="component" value="Unassembled WGS sequence"/>
</dbReference>
<name>C6L8R8_9FIRM</name>
<dbReference type="eggNOG" id="COG2731">
    <property type="taxonomic scope" value="Bacteria"/>
</dbReference>
<dbReference type="SUPFAM" id="SSF51197">
    <property type="entry name" value="Clavaminate synthase-like"/>
    <property type="match status" value="1"/>
</dbReference>
<dbReference type="STRING" id="168384.SAMN05660368_01645"/>
<comment type="caution">
    <text evidence="1">The sequence shown here is derived from an EMBL/GenBank/DDBJ whole genome shotgun (WGS) entry which is preliminary data.</text>
</comment>
<reference evidence="1" key="1">
    <citation type="submission" date="2009-07" db="EMBL/GenBank/DDBJ databases">
        <authorList>
            <person name="Weinstock G."/>
            <person name="Sodergren E."/>
            <person name="Clifton S."/>
            <person name="Fulton L."/>
            <person name="Fulton B."/>
            <person name="Courtney L."/>
            <person name="Fronick C."/>
            <person name="Harrison M."/>
            <person name="Strong C."/>
            <person name="Farmer C."/>
            <person name="Delahaunty K."/>
            <person name="Markovic C."/>
            <person name="Hall O."/>
            <person name="Minx P."/>
            <person name="Tomlinson C."/>
            <person name="Mitreva M."/>
            <person name="Nelson J."/>
            <person name="Hou S."/>
            <person name="Wollam A."/>
            <person name="Pepin K.H."/>
            <person name="Johnson M."/>
            <person name="Bhonagiri V."/>
            <person name="Nash W.E."/>
            <person name="Warren W."/>
            <person name="Chinwalla A."/>
            <person name="Mardis E.R."/>
            <person name="Wilson R.K."/>
        </authorList>
    </citation>
    <scope>NUCLEOTIDE SEQUENCE [LARGE SCALE GENOMIC DNA]</scope>
    <source>
        <strain evidence="1">DSM 14469</strain>
    </source>
</reference>
<evidence type="ECO:0000313" key="2">
    <source>
        <dbReference type="Proteomes" id="UP000005561"/>
    </source>
</evidence>
<sequence length="153" mass="18059">MENKMIYGNVEQKETWQFLEEKLTACFAYVKNHDMLHMQPGTYEINGRHFYVNVSEYTTTVRSERFWEAHRKYLDVHVMLQGIETIDLGFVWRMNPGEYEPDKDFLPLDGQATATVTMREGDFLICMPQDAHMTAIMNEQPQKIKKAIFKVQI</sequence>
<dbReference type="AlphaFoldDB" id="C6L8R8"/>
<gene>
    <name evidence="1" type="ORF">BRYFOR_05007</name>
</gene>
<dbReference type="InterPro" id="IPR004375">
    <property type="entry name" value="NanQ/TabA/YiaL"/>
</dbReference>